<dbReference type="RefSeq" id="WP_048569606.1">
    <property type="nucleotide sequence ID" value="NZ_LFVU01000004.1"/>
</dbReference>
<organism evidence="1 2">
    <name type="scientific">Clostridium cylindrosporum DSM 605</name>
    <dbReference type="NCBI Taxonomy" id="1121307"/>
    <lineage>
        <taxon>Bacteria</taxon>
        <taxon>Bacillati</taxon>
        <taxon>Bacillota</taxon>
        <taxon>Clostridia</taxon>
        <taxon>Eubacteriales</taxon>
        <taxon>Clostridiaceae</taxon>
        <taxon>Clostridium</taxon>
    </lineage>
</organism>
<dbReference type="EMBL" id="LFVU01000004">
    <property type="protein sequence ID" value="KMT22875.1"/>
    <property type="molecule type" value="Genomic_DNA"/>
</dbReference>
<dbReference type="AlphaFoldDB" id="A0A0J8D9Z3"/>
<sequence>MRVIRVIDMLKSLCPDNKRNKEEIKTALASYEELSAEEKNEVMNNTYLAYKYWDSLEVMKKVKAEEDAKVFIDLLMKLDLLDKNYYEKAREVLDIYKKLSPMATSLVLRSEAAYKLYEAKAEPVIRDLRAIYSLKDSGCLMKEKVINSYNRLPEGSKEVINRDEPAKRILSELKVQVVTLKLLSYDPNDKDRRDRYEDDSEFENYEPYEREPRETVNMYEELSEYEKLQVRANSYAKEKIDCIYRIFNESLAKKVITSLKNLYDMSQFEELNVDYFTNALVAMSEFEELSYQVQEMVIIEAARELEALKACAAAHPIAVLLESRLSEDKEHKDYFEIADILVSAYDNALTDEQRELLNKNRIAMDLLEEAREALQEREAANTIIA</sequence>
<protein>
    <submittedName>
        <fullName evidence="1">Uncharacterized protein</fullName>
    </submittedName>
</protein>
<evidence type="ECO:0000313" key="1">
    <source>
        <dbReference type="EMBL" id="KMT22875.1"/>
    </source>
</evidence>
<dbReference type="Proteomes" id="UP000036756">
    <property type="component" value="Unassembled WGS sequence"/>
</dbReference>
<name>A0A0J8D9Z3_CLOCY</name>
<evidence type="ECO:0000313" key="2">
    <source>
        <dbReference type="Proteomes" id="UP000036756"/>
    </source>
</evidence>
<gene>
    <name evidence="1" type="ORF">CLCY_5c01140</name>
</gene>
<reference evidence="1 2" key="1">
    <citation type="submission" date="2015-06" db="EMBL/GenBank/DDBJ databases">
        <title>Draft genome sequence of the purine-degrading Clostridium cylindrosporum HC-1 (DSM 605).</title>
        <authorList>
            <person name="Poehlein A."/>
            <person name="Schiel-Bengelsdorf B."/>
            <person name="Bengelsdorf F."/>
            <person name="Daniel R."/>
            <person name="Duerre P."/>
        </authorList>
    </citation>
    <scope>NUCLEOTIDE SEQUENCE [LARGE SCALE GENOMIC DNA]</scope>
    <source>
        <strain evidence="1 2">DSM 605</strain>
    </source>
</reference>
<keyword evidence="2" id="KW-1185">Reference proteome</keyword>
<comment type="caution">
    <text evidence="1">The sequence shown here is derived from an EMBL/GenBank/DDBJ whole genome shotgun (WGS) entry which is preliminary data.</text>
</comment>
<dbReference type="PATRIC" id="fig|1121307.3.peg.2049"/>
<proteinExistence type="predicted"/>
<accession>A0A0J8D9Z3</accession>